<accession>A0A0D8HCH5</accession>
<dbReference type="Gene3D" id="3.30.2310.20">
    <property type="entry name" value="RelE-like"/>
    <property type="match status" value="1"/>
</dbReference>
<feature type="compositionally biased region" description="Basic and acidic residues" evidence="1">
    <location>
        <begin position="7"/>
        <end position="26"/>
    </location>
</feature>
<evidence type="ECO:0000256" key="1">
    <source>
        <dbReference type="SAM" id="MobiDB-lite"/>
    </source>
</evidence>
<proteinExistence type="predicted"/>
<evidence type="ECO:0000313" key="2">
    <source>
        <dbReference type="EMBL" id="KJF15589.1"/>
    </source>
</evidence>
<organism evidence="2 3">
    <name type="scientific">Acidithrix ferrooxidans</name>
    <dbReference type="NCBI Taxonomy" id="1280514"/>
    <lineage>
        <taxon>Bacteria</taxon>
        <taxon>Bacillati</taxon>
        <taxon>Actinomycetota</taxon>
        <taxon>Acidimicrobiia</taxon>
        <taxon>Acidimicrobiales</taxon>
        <taxon>Acidimicrobiaceae</taxon>
        <taxon>Acidithrix</taxon>
    </lineage>
</organism>
<dbReference type="OrthoDB" id="3692655at2"/>
<dbReference type="STRING" id="1280514.AXFE_35530"/>
<evidence type="ECO:0000313" key="3">
    <source>
        <dbReference type="Proteomes" id="UP000032360"/>
    </source>
</evidence>
<dbReference type="InterPro" id="IPR035093">
    <property type="entry name" value="RelE/ParE_toxin_dom_sf"/>
</dbReference>
<name>A0A0D8HCH5_9ACTN</name>
<dbReference type="AlphaFoldDB" id="A0A0D8HCH5"/>
<comment type="caution">
    <text evidence="2">The sequence shown here is derived from an EMBL/GenBank/DDBJ whole genome shotgun (WGS) entry which is preliminary data.</text>
</comment>
<gene>
    <name evidence="2" type="ORF">AXFE_35530</name>
</gene>
<feature type="region of interest" description="Disordered" evidence="1">
    <location>
        <begin position="1"/>
        <end position="26"/>
    </location>
</feature>
<dbReference type="EMBL" id="JXYS01000139">
    <property type="protein sequence ID" value="KJF15589.1"/>
    <property type="molecule type" value="Genomic_DNA"/>
</dbReference>
<dbReference type="SUPFAM" id="SSF143011">
    <property type="entry name" value="RelE-like"/>
    <property type="match status" value="1"/>
</dbReference>
<evidence type="ECO:0008006" key="4">
    <source>
        <dbReference type="Google" id="ProtNLM"/>
    </source>
</evidence>
<dbReference type="RefSeq" id="WP_052607161.1">
    <property type="nucleotide sequence ID" value="NZ_JXYS01000139.1"/>
</dbReference>
<dbReference type="Proteomes" id="UP000032360">
    <property type="component" value="Unassembled WGS sequence"/>
</dbReference>
<sequence length="204" mass="23047">MTPSKGSQRDEPSSRRTDRHPSAHHTELRFTEGAIDDLVALQKKNRPALEWAMKKFLLIERNPEAGAPLGGGLHGYRKLTVGDRDWRIVWRVTFDDTGKLIVDIGEIWAVGARKDSEVYTEMRRRVATLPEGPQTKTFEEVLALLEASLTKKRRTAPSHPTTDDTLAPAWLLDDLVNLAGYVRSDVEALTERQAMSAWVAYRSR</sequence>
<keyword evidence="3" id="KW-1185">Reference proteome</keyword>
<protein>
    <recommendedName>
        <fullName evidence="4">Plasmid stabilization system protein</fullName>
    </recommendedName>
</protein>
<reference evidence="2 3" key="1">
    <citation type="submission" date="2015-01" db="EMBL/GenBank/DDBJ databases">
        <title>Draft genome of the acidophilic iron oxidizer Acidithrix ferrooxidans strain Py-F3.</title>
        <authorList>
            <person name="Poehlein A."/>
            <person name="Eisen S."/>
            <person name="Schloemann M."/>
            <person name="Johnson B.D."/>
            <person name="Daniel R."/>
            <person name="Muehling M."/>
        </authorList>
    </citation>
    <scope>NUCLEOTIDE SEQUENCE [LARGE SCALE GENOMIC DNA]</scope>
    <source>
        <strain evidence="2 3">Py-F3</strain>
    </source>
</reference>